<organism evidence="1 2">
    <name type="scientific">Rhizophagus irregularis</name>
    <dbReference type="NCBI Taxonomy" id="588596"/>
    <lineage>
        <taxon>Eukaryota</taxon>
        <taxon>Fungi</taxon>
        <taxon>Fungi incertae sedis</taxon>
        <taxon>Mucoromycota</taxon>
        <taxon>Glomeromycotina</taxon>
        <taxon>Glomeromycetes</taxon>
        <taxon>Glomerales</taxon>
        <taxon>Glomeraceae</taxon>
        <taxon>Rhizophagus</taxon>
    </lineage>
</organism>
<reference evidence="1 2" key="1">
    <citation type="submission" date="2015-10" db="EMBL/GenBank/DDBJ databases">
        <title>Genome analyses suggest a sexual origin of heterokaryosis in a supposedly ancient asexual fungus.</title>
        <authorList>
            <person name="Ropars J."/>
            <person name="Sedzielewska K."/>
            <person name="Noel J."/>
            <person name="Charron P."/>
            <person name="Farinelli L."/>
            <person name="Marton T."/>
            <person name="Kruger M."/>
            <person name="Pelin A."/>
            <person name="Brachmann A."/>
            <person name="Corradi N."/>
        </authorList>
    </citation>
    <scope>NUCLEOTIDE SEQUENCE [LARGE SCALE GENOMIC DNA]</scope>
    <source>
        <strain evidence="1 2">A4</strain>
    </source>
</reference>
<name>A0A2I1G8K3_9GLOM</name>
<evidence type="ECO:0000313" key="1">
    <source>
        <dbReference type="EMBL" id="PKY42932.1"/>
    </source>
</evidence>
<gene>
    <name evidence="1" type="ORF">RhiirA4_456829</name>
</gene>
<accession>A0A2I1G8K3</accession>
<dbReference type="AlphaFoldDB" id="A0A2I1G8K3"/>
<dbReference type="EMBL" id="LLXI01000225">
    <property type="protein sequence ID" value="PKY42932.1"/>
    <property type="molecule type" value="Genomic_DNA"/>
</dbReference>
<proteinExistence type="predicted"/>
<protein>
    <submittedName>
        <fullName evidence="1">Uncharacterized protein</fullName>
    </submittedName>
</protein>
<keyword evidence="2" id="KW-1185">Reference proteome</keyword>
<dbReference type="Proteomes" id="UP000234323">
    <property type="component" value="Unassembled WGS sequence"/>
</dbReference>
<sequence>MNFEYFIDRLGLDFKIEKKETDLGYYIDLRYYIGLGFKTRKKDGPWILYWPGLQTRKKTPTRRTPA</sequence>
<comment type="caution">
    <text evidence="1">The sequence shown here is derived from an EMBL/GenBank/DDBJ whole genome shotgun (WGS) entry which is preliminary data.</text>
</comment>
<evidence type="ECO:0000313" key="2">
    <source>
        <dbReference type="Proteomes" id="UP000234323"/>
    </source>
</evidence>